<dbReference type="RefSeq" id="WP_244620534.1">
    <property type="nucleotide sequence ID" value="NZ_BAAAFY010000003.1"/>
</dbReference>
<organism evidence="4 5">
    <name type="scientific">Chitinophaga japonensis</name>
    <name type="common">Flexibacter japonensis</name>
    <dbReference type="NCBI Taxonomy" id="104662"/>
    <lineage>
        <taxon>Bacteria</taxon>
        <taxon>Pseudomonadati</taxon>
        <taxon>Bacteroidota</taxon>
        <taxon>Chitinophagia</taxon>
        <taxon>Chitinophagales</taxon>
        <taxon>Chitinophagaceae</taxon>
        <taxon>Chitinophaga</taxon>
    </lineage>
</organism>
<keyword evidence="2" id="KW-0732">Signal</keyword>
<feature type="signal peptide" evidence="2">
    <location>
        <begin position="1"/>
        <end position="18"/>
    </location>
</feature>
<dbReference type="AlphaFoldDB" id="A0A562SJI8"/>
<evidence type="ECO:0000313" key="5">
    <source>
        <dbReference type="Proteomes" id="UP000316778"/>
    </source>
</evidence>
<protein>
    <submittedName>
        <fullName evidence="4">Uncharacterized protein DUF1080</fullName>
    </submittedName>
</protein>
<sequence length="472" mass="51586">MAGFVCLCSAGLVLSGTAAGQSAGVSLQDLSAFRDPGESWQLAADVSADLNKRDVLFPTRGAGVLVNLPDRKHPGRDLYSREEYGDMELELDYMMAPGSNSGIYLQGRYEVQLLDSWGVTTAPRPGDNGGIYERWDDQRPEGQKGYEGYAPRTNVSRAPGLWQHLKIAFRAPRFDAAGHKTANARMLRVALNGVVIHEDVELMGPTRGAMGGDEKPVGPLRIQGDHGAVAFRNIRIKTGEPHQEERGFSRRDEVDPILVDATSNTILRSFMDVPGGPRIPHAVSVGSPRQVHYTYDMDKGMLLQVWRGGFLDATPMWHDRGNGCSRPRGAVQHLGKPAFTLAKLSSPDAAWITDSTGTGYRPKGYVLDEQDRPAFRYLVYGAAVTDVIKVLEDGHGLRRELTVENPAEGLYAKLAEGSVIEAQPGGLYIVDGRSYYLQLEDAKGLKPVVRESGGRQELIVPVKGKLAYSILF</sequence>
<gene>
    <name evidence="4" type="ORF">LX66_5565</name>
</gene>
<dbReference type="Pfam" id="PF06439">
    <property type="entry name" value="3keto-disac_hyd"/>
    <property type="match status" value="1"/>
</dbReference>
<feature type="chain" id="PRO_5021910622" evidence="2">
    <location>
        <begin position="19"/>
        <end position="472"/>
    </location>
</feature>
<dbReference type="Gene3D" id="2.60.120.560">
    <property type="entry name" value="Exo-inulinase, domain 1"/>
    <property type="match status" value="1"/>
</dbReference>
<evidence type="ECO:0000259" key="3">
    <source>
        <dbReference type="Pfam" id="PF06439"/>
    </source>
</evidence>
<reference evidence="4 5" key="1">
    <citation type="journal article" date="2013" name="Stand. Genomic Sci.">
        <title>Genomic Encyclopedia of Type Strains, Phase I: The one thousand microbial genomes (KMG-I) project.</title>
        <authorList>
            <person name="Kyrpides N.C."/>
            <person name="Woyke T."/>
            <person name="Eisen J.A."/>
            <person name="Garrity G."/>
            <person name="Lilburn T.G."/>
            <person name="Beck B.J."/>
            <person name="Whitman W.B."/>
            <person name="Hugenholtz P."/>
            <person name="Klenk H.P."/>
        </authorList>
    </citation>
    <scope>NUCLEOTIDE SEQUENCE [LARGE SCALE GENOMIC DNA]</scope>
    <source>
        <strain evidence="4 5">DSM 13484</strain>
    </source>
</reference>
<dbReference type="GO" id="GO:0016787">
    <property type="term" value="F:hydrolase activity"/>
    <property type="evidence" value="ECO:0007669"/>
    <property type="project" value="InterPro"/>
</dbReference>
<evidence type="ECO:0000256" key="1">
    <source>
        <dbReference type="SAM" id="MobiDB-lite"/>
    </source>
</evidence>
<feature type="compositionally biased region" description="Basic and acidic residues" evidence="1">
    <location>
        <begin position="133"/>
        <end position="144"/>
    </location>
</feature>
<proteinExistence type="predicted"/>
<dbReference type="InterPro" id="IPR010496">
    <property type="entry name" value="AL/BT2_dom"/>
</dbReference>
<keyword evidence="5" id="KW-1185">Reference proteome</keyword>
<dbReference type="EMBL" id="VLLG01000008">
    <property type="protein sequence ID" value="TWI80960.1"/>
    <property type="molecule type" value="Genomic_DNA"/>
</dbReference>
<evidence type="ECO:0000256" key="2">
    <source>
        <dbReference type="SAM" id="SignalP"/>
    </source>
</evidence>
<accession>A0A562SJI8</accession>
<feature type="domain" description="3-keto-alpha-glucoside-1,2-lyase/3-keto-2-hydroxy-glucal hydratase" evidence="3">
    <location>
        <begin position="61"/>
        <end position="237"/>
    </location>
</feature>
<dbReference type="Proteomes" id="UP000316778">
    <property type="component" value="Unassembled WGS sequence"/>
</dbReference>
<comment type="caution">
    <text evidence="4">The sequence shown here is derived from an EMBL/GenBank/DDBJ whole genome shotgun (WGS) entry which is preliminary data.</text>
</comment>
<name>A0A562SJI8_CHIJA</name>
<feature type="region of interest" description="Disordered" evidence="1">
    <location>
        <begin position="128"/>
        <end position="152"/>
    </location>
</feature>
<evidence type="ECO:0000313" key="4">
    <source>
        <dbReference type="EMBL" id="TWI80960.1"/>
    </source>
</evidence>